<dbReference type="AlphaFoldDB" id="A0A2R5FDK8"/>
<name>A0A2R5FDK8_NOSCO</name>
<dbReference type="EMBL" id="BDUD01000001">
    <property type="protein sequence ID" value="GBG16417.1"/>
    <property type="molecule type" value="Genomic_DNA"/>
</dbReference>
<keyword evidence="3" id="KW-1185">Reference proteome</keyword>
<dbReference type="GO" id="GO:0016787">
    <property type="term" value="F:hydrolase activity"/>
    <property type="evidence" value="ECO:0007669"/>
    <property type="project" value="InterPro"/>
</dbReference>
<dbReference type="InterPro" id="IPR029021">
    <property type="entry name" value="Prot-tyrosine_phosphatase-like"/>
</dbReference>
<protein>
    <recommendedName>
        <fullName evidence="1">Beta-lactamase hydrolase-like protein phosphatase-like domain-containing protein</fullName>
    </recommendedName>
</protein>
<dbReference type="Proteomes" id="UP000245124">
    <property type="component" value="Unassembled WGS sequence"/>
</dbReference>
<gene>
    <name evidence="2" type="ORF">NIES4072_00630</name>
</gene>
<sequence length="133" mass="14994">MGLIRLMNIVRKINGELAIAGQITLDQLKQIAEEGYKSVINLRLSDETDLLANEQEKTELLGLYYLNFPTKPEDLNHQSTLQIYQTITELPKPILIHCDNSIRSAAIALLYICIKQGVTFEKALQKIITLGLI</sequence>
<accession>A0A2R5FDK8</accession>
<dbReference type="Gene3D" id="3.90.190.10">
    <property type="entry name" value="Protein tyrosine phosphatase superfamily"/>
    <property type="match status" value="1"/>
</dbReference>
<organism evidence="2 3">
    <name type="scientific">Nostoc commune NIES-4072</name>
    <dbReference type="NCBI Taxonomy" id="2005467"/>
    <lineage>
        <taxon>Bacteria</taxon>
        <taxon>Bacillati</taxon>
        <taxon>Cyanobacteriota</taxon>
        <taxon>Cyanophyceae</taxon>
        <taxon>Nostocales</taxon>
        <taxon>Nostocaceae</taxon>
        <taxon>Nostoc</taxon>
    </lineage>
</organism>
<reference evidence="2 3" key="1">
    <citation type="submission" date="2017-06" db="EMBL/GenBank/DDBJ databases">
        <title>Genome sequencing of cyanobaciteial culture collection at National Institute for Environmental Studies (NIES).</title>
        <authorList>
            <person name="Hirose Y."/>
            <person name="Shimura Y."/>
            <person name="Fujisawa T."/>
            <person name="Nakamura Y."/>
            <person name="Kawachi M."/>
        </authorList>
    </citation>
    <scope>NUCLEOTIDE SEQUENCE [LARGE SCALE GENOMIC DNA]</scope>
    <source>
        <strain evidence="2 3">NIES-4072</strain>
    </source>
</reference>
<dbReference type="Pfam" id="PF04273">
    <property type="entry name" value="BLH_phosphatase"/>
    <property type="match status" value="1"/>
</dbReference>
<proteinExistence type="predicted"/>
<feature type="domain" description="Beta-lactamase hydrolase-like protein phosphatase-like" evidence="1">
    <location>
        <begin position="11"/>
        <end position="106"/>
    </location>
</feature>
<dbReference type="SUPFAM" id="SSF52799">
    <property type="entry name" value="(Phosphotyrosine protein) phosphatases II"/>
    <property type="match status" value="1"/>
</dbReference>
<comment type="caution">
    <text evidence="2">The sequence shown here is derived from an EMBL/GenBank/DDBJ whole genome shotgun (WGS) entry which is preliminary data.</text>
</comment>
<evidence type="ECO:0000313" key="2">
    <source>
        <dbReference type="EMBL" id="GBG16417.1"/>
    </source>
</evidence>
<evidence type="ECO:0000313" key="3">
    <source>
        <dbReference type="Proteomes" id="UP000245124"/>
    </source>
</evidence>
<dbReference type="InterPro" id="IPR005939">
    <property type="entry name" value="BLH_phosphatase-like"/>
</dbReference>
<evidence type="ECO:0000259" key="1">
    <source>
        <dbReference type="Pfam" id="PF04273"/>
    </source>
</evidence>